<feature type="non-terminal residue" evidence="1">
    <location>
        <position position="1"/>
    </location>
</feature>
<keyword evidence="1" id="KW-0808">Transferase</keyword>
<reference evidence="1 2" key="2">
    <citation type="submission" date="2018-01" db="EMBL/GenBank/DDBJ databases">
        <title>Genomic study of Klebsiella pneumoniae.</title>
        <authorList>
            <person name="Yang Y."/>
            <person name="Bicalho R."/>
        </authorList>
    </citation>
    <scope>NUCLEOTIDE SEQUENCE [LARGE SCALE GENOMIC DNA]</scope>
    <source>
        <strain evidence="1 2">A8</strain>
    </source>
</reference>
<gene>
    <name evidence="1" type="ORF">CWN47_25740</name>
</gene>
<accession>A0A2N4YV37</accession>
<comment type="caution">
    <text evidence="1">The sequence shown here is derived from an EMBL/GenBank/DDBJ whole genome shotgun (WGS) entry which is preliminary data.</text>
</comment>
<protein>
    <submittedName>
        <fullName evidence="1">Gamma-glutamylcyclotransferase</fullName>
    </submittedName>
</protein>
<proteinExistence type="predicted"/>
<dbReference type="EMBL" id="PIDP01001205">
    <property type="protein sequence ID" value="PLM91599.1"/>
    <property type="molecule type" value="Genomic_DNA"/>
</dbReference>
<evidence type="ECO:0000313" key="2">
    <source>
        <dbReference type="Proteomes" id="UP000234412"/>
    </source>
</evidence>
<sequence length="28" mass="2806">LGMHDASLDDLVASVRALLGESPTPGLA</sequence>
<dbReference type="GO" id="GO:0016740">
    <property type="term" value="F:transferase activity"/>
    <property type="evidence" value="ECO:0007669"/>
    <property type="project" value="UniProtKB-KW"/>
</dbReference>
<name>A0A2N4YV37_KLEVA</name>
<organism evidence="1 2">
    <name type="scientific">Klebsiella variicola</name>
    <dbReference type="NCBI Taxonomy" id="244366"/>
    <lineage>
        <taxon>Bacteria</taxon>
        <taxon>Pseudomonadati</taxon>
        <taxon>Pseudomonadota</taxon>
        <taxon>Gammaproteobacteria</taxon>
        <taxon>Enterobacterales</taxon>
        <taxon>Enterobacteriaceae</taxon>
        <taxon>Klebsiella/Raoultella group</taxon>
        <taxon>Klebsiella</taxon>
        <taxon>Klebsiella pneumoniae complex</taxon>
    </lineage>
</organism>
<dbReference type="Proteomes" id="UP000234412">
    <property type="component" value="Unassembled WGS sequence"/>
</dbReference>
<dbReference type="AlphaFoldDB" id="A0A2N4YV37"/>
<evidence type="ECO:0000313" key="1">
    <source>
        <dbReference type="EMBL" id="PLM91599.1"/>
    </source>
</evidence>
<reference evidence="1 2" key="1">
    <citation type="submission" date="2017-11" db="EMBL/GenBank/DDBJ databases">
        <authorList>
            <person name="Han C.G."/>
        </authorList>
    </citation>
    <scope>NUCLEOTIDE SEQUENCE [LARGE SCALE GENOMIC DNA]</scope>
    <source>
        <strain evidence="1 2">A8</strain>
    </source>
</reference>